<feature type="transmembrane region" description="Helical" evidence="7">
    <location>
        <begin position="76"/>
        <end position="100"/>
    </location>
</feature>
<feature type="transmembrane region" description="Helical" evidence="7">
    <location>
        <begin position="237"/>
        <end position="262"/>
    </location>
</feature>
<evidence type="ECO:0000313" key="8">
    <source>
        <dbReference type="EMBL" id="EKD65846.1"/>
    </source>
</evidence>
<dbReference type="EMBL" id="AMFJ01021665">
    <property type="protein sequence ID" value="EKD65846.1"/>
    <property type="molecule type" value="Genomic_DNA"/>
</dbReference>
<name>K2AVY6_9BACT</name>
<feature type="transmembrane region" description="Helical" evidence="7">
    <location>
        <begin position="297"/>
        <end position="316"/>
    </location>
</feature>
<dbReference type="PANTHER" id="PTHR42775:SF1">
    <property type="entry name" value="PERMEASE RV2963-RELATED"/>
    <property type="match status" value="1"/>
</dbReference>
<feature type="transmembrane region" description="Helical" evidence="7">
    <location>
        <begin position="202"/>
        <end position="225"/>
    </location>
</feature>
<feature type="transmembrane region" description="Helical" evidence="7">
    <location>
        <begin position="106"/>
        <end position="130"/>
    </location>
</feature>
<gene>
    <name evidence="8" type="ORF">ACD_49C00079G0010</name>
</gene>
<evidence type="ECO:0000256" key="7">
    <source>
        <dbReference type="SAM" id="Phobius"/>
    </source>
</evidence>
<feature type="transmembrane region" description="Helical" evidence="7">
    <location>
        <begin position="268"/>
        <end position="288"/>
    </location>
</feature>
<comment type="subcellular location">
    <subcellularLocation>
        <location evidence="1">Cell membrane</location>
        <topology evidence="1">Multi-pass membrane protein</topology>
    </subcellularLocation>
</comment>
<keyword evidence="6 7" id="KW-0472">Membrane</keyword>
<sequence length="320" mass="36976">MFDFIQIFADYISYSLLKLDGSHLGEALNFFIYDSIKIFFLMIFIVHLMTLINHFLPIEKIRDFLAKNKMFWFDYLLSALFWAVTPFCTCSSIPMFVGFLKAGIPLGITFTFLITSPLINEVAVALFIGLFGLKITAIYVASWMFLWMFWGFIIGKLKMEWEVAEFIWKNKWVPPEVKEETRKWNKFLREVSKDSFSLVWKIMPYVLLGVAIWWLIHGFVPTGFFEKYITKSNPFAVPISVILGIPMYANATSILPIIQALITKWIPLGTGLAFMMAVVGLSLPEFLILKKVMSMKLLLTFFGIVGFFMILLGYFFNAVM</sequence>
<keyword evidence="5 7" id="KW-1133">Transmembrane helix</keyword>
<proteinExistence type="inferred from homology"/>
<dbReference type="InterPro" id="IPR053166">
    <property type="entry name" value="UPF0718_permease"/>
</dbReference>
<dbReference type="Pfam" id="PF03773">
    <property type="entry name" value="ArsP_1"/>
    <property type="match status" value="1"/>
</dbReference>
<feature type="transmembrane region" description="Helical" evidence="7">
    <location>
        <begin position="38"/>
        <end position="56"/>
    </location>
</feature>
<evidence type="ECO:0000256" key="5">
    <source>
        <dbReference type="ARBA" id="ARBA00022989"/>
    </source>
</evidence>
<keyword evidence="4 7" id="KW-0812">Transmembrane</keyword>
<evidence type="ECO:0000256" key="2">
    <source>
        <dbReference type="ARBA" id="ARBA00006386"/>
    </source>
</evidence>
<dbReference type="PANTHER" id="PTHR42775">
    <property type="entry name" value="PERMEASE RV2963-RELATED"/>
    <property type="match status" value="1"/>
</dbReference>
<dbReference type="InterPro" id="IPR005524">
    <property type="entry name" value="DUF318"/>
</dbReference>
<evidence type="ECO:0000256" key="4">
    <source>
        <dbReference type="ARBA" id="ARBA00022692"/>
    </source>
</evidence>
<dbReference type="AlphaFoldDB" id="K2AVY6"/>
<dbReference type="GO" id="GO:0005886">
    <property type="term" value="C:plasma membrane"/>
    <property type="evidence" value="ECO:0007669"/>
    <property type="project" value="UniProtKB-SubCell"/>
</dbReference>
<evidence type="ECO:0000256" key="6">
    <source>
        <dbReference type="ARBA" id="ARBA00023136"/>
    </source>
</evidence>
<feature type="transmembrane region" description="Helical" evidence="7">
    <location>
        <begin position="137"/>
        <end position="155"/>
    </location>
</feature>
<evidence type="ECO:0000256" key="3">
    <source>
        <dbReference type="ARBA" id="ARBA00022475"/>
    </source>
</evidence>
<evidence type="ECO:0000256" key="1">
    <source>
        <dbReference type="ARBA" id="ARBA00004651"/>
    </source>
</evidence>
<accession>K2AVY6</accession>
<keyword evidence="3" id="KW-1003">Cell membrane</keyword>
<protein>
    <submittedName>
        <fullName evidence="8">Permease</fullName>
    </submittedName>
</protein>
<comment type="caution">
    <text evidence="8">The sequence shown here is derived from an EMBL/GenBank/DDBJ whole genome shotgun (WGS) entry which is preliminary data.</text>
</comment>
<comment type="similarity">
    <text evidence="2">Belongs to the UPF0718 family.</text>
</comment>
<organism evidence="8">
    <name type="scientific">uncultured bacterium</name>
    <name type="common">gcode 4</name>
    <dbReference type="NCBI Taxonomy" id="1234023"/>
    <lineage>
        <taxon>Bacteria</taxon>
        <taxon>environmental samples</taxon>
    </lineage>
</organism>
<reference evidence="8" key="1">
    <citation type="journal article" date="2012" name="Science">
        <title>Fermentation, hydrogen, and sulfur metabolism in multiple uncultivated bacterial phyla.</title>
        <authorList>
            <person name="Wrighton K.C."/>
            <person name="Thomas B.C."/>
            <person name="Sharon I."/>
            <person name="Miller C.S."/>
            <person name="Castelle C.J."/>
            <person name="VerBerkmoes N.C."/>
            <person name="Wilkins M.J."/>
            <person name="Hettich R.L."/>
            <person name="Lipton M.S."/>
            <person name="Williams K.H."/>
            <person name="Long P.E."/>
            <person name="Banfield J.F."/>
        </authorList>
    </citation>
    <scope>NUCLEOTIDE SEQUENCE [LARGE SCALE GENOMIC DNA]</scope>
</reference>